<dbReference type="Pfam" id="PF11807">
    <property type="entry name" value="UstYa"/>
    <property type="match status" value="1"/>
</dbReference>
<keyword evidence="13" id="KW-1185">Reference proteome</keyword>
<evidence type="ECO:0000256" key="2">
    <source>
        <dbReference type="ARBA" id="ARBA00004685"/>
    </source>
</evidence>
<organism evidence="12 13">
    <name type="scientific">Lasiosphaeria miniovina</name>
    <dbReference type="NCBI Taxonomy" id="1954250"/>
    <lineage>
        <taxon>Eukaryota</taxon>
        <taxon>Fungi</taxon>
        <taxon>Dikarya</taxon>
        <taxon>Ascomycota</taxon>
        <taxon>Pezizomycotina</taxon>
        <taxon>Sordariomycetes</taxon>
        <taxon>Sordariomycetidae</taxon>
        <taxon>Sordariales</taxon>
        <taxon>Lasiosphaeriaceae</taxon>
        <taxon>Lasiosphaeria</taxon>
    </lineage>
</organism>
<comment type="subcellular location">
    <subcellularLocation>
        <location evidence="1">Membrane</location>
        <topology evidence="1">Single-pass membrane protein</topology>
    </subcellularLocation>
</comment>
<evidence type="ECO:0000313" key="13">
    <source>
        <dbReference type="Proteomes" id="UP001172101"/>
    </source>
</evidence>
<sequence>MAHAGEDRASERGGLLGGDDDNGETAAWEKRPGRINARLGAWTPWLVPLVALLAGFVVGVLASSIVGSGHSRTSDASALARIFAPRVPVVFAPNSTFANATATDAETDAAWAGLIPAGRGFVRLTDGERSGSGNLSDTKVVSVFHQLHCVDMLRRSLAASVANPLEFSYLAPQLAHHWGHCLDYLRQALTCAANVTLETLQAATTATTAAGLAAVNGWSTTHLCRDFQGVADWAAANRATDDGGLID</sequence>
<evidence type="ECO:0000256" key="4">
    <source>
        <dbReference type="ARBA" id="ARBA00022989"/>
    </source>
</evidence>
<comment type="caution">
    <text evidence="12">The sequence shown here is derived from an EMBL/GenBank/DDBJ whole genome shotgun (WGS) entry which is preliminary data.</text>
</comment>
<comment type="pathway">
    <text evidence="2">Mycotoxin biosynthesis.</text>
</comment>
<dbReference type="EMBL" id="JAUIRO010000003">
    <property type="protein sequence ID" value="KAK0723342.1"/>
    <property type="molecule type" value="Genomic_DNA"/>
</dbReference>
<evidence type="ECO:0000256" key="3">
    <source>
        <dbReference type="ARBA" id="ARBA00022692"/>
    </source>
</evidence>
<comment type="similarity">
    <text evidence="9">Belongs to the ustYa family.</text>
</comment>
<evidence type="ECO:0000256" key="7">
    <source>
        <dbReference type="ARBA" id="ARBA00023136"/>
    </source>
</evidence>
<dbReference type="GO" id="GO:0016491">
    <property type="term" value="F:oxidoreductase activity"/>
    <property type="evidence" value="ECO:0007669"/>
    <property type="project" value="UniProtKB-KW"/>
</dbReference>
<dbReference type="InterPro" id="IPR021765">
    <property type="entry name" value="UstYa-like"/>
</dbReference>
<keyword evidence="8" id="KW-0325">Glycoprotein</keyword>
<protein>
    <submittedName>
        <fullName evidence="12">Uncharacterized protein</fullName>
    </submittedName>
</protein>
<accession>A0AA40AWN1</accession>
<dbReference type="GeneID" id="85317298"/>
<dbReference type="PANTHER" id="PTHR33365:SF11">
    <property type="entry name" value="TAT PATHWAY SIGNAL SEQUENCE"/>
    <property type="match status" value="1"/>
</dbReference>
<evidence type="ECO:0000256" key="8">
    <source>
        <dbReference type="ARBA" id="ARBA00023180"/>
    </source>
</evidence>
<keyword evidence="7 11" id="KW-0472">Membrane</keyword>
<dbReference type="GO" id="GO:0016020">
    <property type="term" value="C:membrane"/>
    <property type="evidence" value="ECO:0007669"/>
    <property type="project" value="UniProtKB-SubCell"/>
</dbReference>
<dbReference type="Proteomes" id="UP001172101">
    <property type="component" value="Unassembled WGS sequence"/>
</dbReference>
<evidence type="ECO:0000256" key="11">
    <source>
        <dbReference type="SAM" id="Phobius"/>
    </source>
</evidence>
<keyword evidence="3 11" id="KW-0812">Transmembrane</keyword>
<evidence type="ECO:0000256" key="1">
    <source>
        <dbReference type="ARBA" id="ARBA00004167"/>
    </source>
</evidence>
<reference evidence="12" key="1">
    <citation type="submission" date="2023-06" db="EMBL/GenBank/DDBJ databases">
        <title>Genome-scale phylogeny and comparative genomics of the fungal order Sordariales.</title>
        <authorList>
            <consortium name="Lawrence Berkeley National Laboratory"/>
            <person name="Hensen N."/>
            <person name="Bonometti L."/>
            <person name="Westerberg I."/>
            <person name="Brannstrom I.O."/>
            <person name="Guillou S."/>
            <person name="Cros-Aarteil S."/>
            <person name="Calhoun S."/>
            <person name="Haridas S."/>
            <person name="Kuo A."/>
            <person name="Mondo S."/>
            <person name="Pangilinan J."/>
            <person name="Riley R."/>
            <person name="LaButti K."/>
            <person name="Andreopoulos B."/>
            <person name="Lipzen A."/>
            <person name="Chen C."/>
            <person name="Yanf M."/>
            <person name="Daum C."/>
            <person name="Ng V."/>
            <person name="Clum A."/>
            <person name="Steindorff A."/>
            <person name="Ohm R."/>
            <person name="Martin F."/>
            <person name="Silar P."/>
            <person name="Natvig D."/>
            <person name="Lalanne C."/>
            <person name="Gautier V."/>
            <person name="Ament-velasquez S.L."/>
            <person name="Kruys A."/>
            <person name="Hutchinson M.I."/>
            <person name="Powell A.J."/>
            <person name="Barry K."/>
            <person name="Miller A.N."/>
            <person name="Grigoriev I.V."/>
            <person name="Debuchy R."/>
            <person name="Gladieux P."/>
            <person name="Thoren M.H."/>
            <person name="Johannesson H."/>
        </authorList>
    </citation>
    <scope>NUCLEOTIDE SEQUENCE</scope>
    <source>
        <strain evidence="12">SMH2392-1A</strain>
    </source>
</reference>
<dbReference type="AlphaFoldDB" id="A0AA40AWN1"/>
<gene>
    <name evidence="12" type="ORF">B0T26DRAFT_258938</name>
</gene>
<feature type="region of interest" description="Disordered" evidence="10">
    <location>
        <begin position="1"/>
        <end position="27"/>
    </location>
</feature>
<feature type="transmembrane region" description="Helical" evidence="11">
    <location>
        <begin position="45"/>
        <end position="66"/>
    </location>
</feature>
<evidence type="ECO:0000256" key="10">
    <source>
        <dbReference type="SAM" id="MobiDB-lite"/>
    </source>
</evidence>
<keyword evidence="6" id="KW-0843">Virulence</keyword>
<keyword evidence="5" id="KW-0560">Oxidoreductase</keyword>
<name>A0AA40AWN1_9PEZI</name>
<dbReference type="PANTHER" id="PTHR33365">
    <property type="entry name" value="YALI0B05434P"/>
    <property type="match status" value="1"/>
</dbReference>
<proteinExistence type="inferred from homology"/>
<evidence type="ECO:0000256" key="6">
    <source>
        <dbReference type="ARBA" id="ARBA00023026"/>
    </source>
</evidence>
<dbReference type="RefSeq" id="XP_060299266.1">
    <property type="nucleotide sequence ID" value="XM_060434028.1"/>
</dbReference>
<evidence type="ECO:0000313" key="12">
    <source>
        <dbReference type="EMBL" id="KAK0723342.1"/>
    </source>
</evidence>
<dbReference type="GO" id="GO:0043386">
    <property type="term" value="P:mycotoxin biosynthetic process"/>
    <property type="evidence" value="ECO:0007669"/>
    <property type="project" value="InterPro"/>
</dbReference>
<evidence type="ECO:0000256" key="9">
    <source>
        <dbReference type="ARBA" id="ARBA00035112"/>
    </source>
</evidence>
<keyword evidence="4 11" id="KW-1133">Transmembrane helix</keyword>
<feature type="compositionally biased region" description="Basic and acidic residues" evidence="10">
    <location>
        <begin position="1"/>
        <end position="11"/>
    </location>
</feature>
<evidence type="ECO:0000256" key="5">
    <source>
        <dbReference type="ARBA" id="ARBA00023002"/>
    </source>
</evidence>